<feature type="transmembrane region" description="Helical" evidence="12">
    <location>
        <begin position="254"/>
        <end position="275"/>
    </location>
</feature>
<dbReference type="GO" id="GO:1990573">
    <property type="term" value="P:potassium ion import across plasma membrane"/>
    <property type="evidence" value="ECO:0007669"/>
    <property type="project" value="TreeGrafter"/>
</dbReference>
<dbReference type="InterPro" id="IPR006068">
    <property type="entry name" value="ATPase_P-typ_cation-transptr_C"/>
</dbReference>
<keyword evidence="10 12" id="KW-0472">Membrane</keyword>
<feature type="compositionally biased region" description="Basic and acidic residues" evidence="11">
    <location>
        <begin position="1"/>
        <end position="16"/>
    </location>
</feature>
<dbReference type="InterPro" id="IPR001757">
    <property type="entry name" value="P_typ_ATPase"/>
</dbReference>
<protein>
    <submittedName>
        <fullName evidence="14">HAD-IC family P-type ATPase</fullName>
    </submittedName>
</protein>
<dbReference type="FunFam" id="2.70.150.10:FF:000160">
    <property type="entry name" value="Sarcoplasmic/endoplasmic reticulum calcium ATPase 1"/>
    <property type="match status" value="1"/>
</dbReference>
<dbReference type="SUPFAM" id="SSF81660">
    <property type="entry name" value="Metal cation-transporting ATPase, ATP-binding domain N"/>
    <property type="match status" value="1"/>
</dbReference>
<dbReference type="InterPro" id="IPR050510">
    <property type="entry name" value="Cation_transp_ATPase_P-type"/>
</dbReference>
<gene>
    <name evidence="14" type="ORF">PZ740_00915</name>
</gene>
<dbReference type="SUPFAM" id="SSF56784">
    <property type="entry name" value="HAD-like"/>
    <property type="match status" value="1"/>
</dbReference>
<evidence type="ECO:0000259" key="13">
    <source>
        <dbReference type="SMART" id="SM00831"/>
    </source>
</evidence>
<feature type="transmembrane region" description="Helical" evidence="12">
    <location>
        <begin position="809"/>
        <end position="827"/>
    </location>
</feature>
<dbReference type="InterPro" id="IPR059000">
    <property type="entry name" value="ATPase_P-type_domA"/>
</dbReference>
<dbReference type="Pfam" id="PF08282">
    <property type="entry name" value="Hydrolase_3"/>
    <property type="match status" value="1"/>
</dbReference>
<evidence type="ECO:0000313" key="14">
    <source>
        <dbReference type="EMBL" id="MDF1584941.1"/>
    </source>
</evidence>
<dbReference type="PANTHER" id="PTHR43294:SF20">
    <property type="entry name" value="P-TYPE ATPASE"/>
    <property type="match status" value="1"/>
</dbReference>
<dbReference type="SFLD" id="SFLDF00027">
    <property type="entry name" value="p-type_atpase"/>
    <property type="match status" value="1"/>
</dbReference>
<evidence type="ECO:0000256" key="7">
    <source>
        <dbReference type="ARBA" id="ARBA00022842"/>
    </source>
</evidence>
<dbReference type="Pfam" id="PF13246">
    <property type="entry name" value="Cation_ATPase"/>
    <property type="match status" value="1"/>
</dbReference>
<dbReference type="InterPro" id="IPR008250">
    <property type="entry name" value="ATPase_P-typ_transduc_dom_A_sf"/>
</dbReference>
<dbReference type="PROSITE" id="PS00154">
    <property type="entry name" value="ATPASE_E1_E2"/>
    <property type="match status" value="1"/>
</dbReference>
<keyword evidence="4 12" id="KW-0812">Transmembrane</keyword>
<dbReference type="InterPro" id="IPR023299">
    <property type="entry name" value="ATPase_P-typ_cyto_dom_N"/>
</dbReference>
<dbReference type="SFLD" id="SFLDG00002">
    <property type="entry name" value="C1.7:_P-type_atpase_like"/>
    <property type="match status" value="1"/>
</dbReference>
<reference evidence="14 15" key="1">
    <citation type="submission" date="2023-03" db="EMBL/GenBank/DDBJ databases">
        <title>YIM 152171 draft genome.</title>
        <authorList>
            <person name="Yang Z."/>
        </authorList>
    </citation>
    <scope>NUCLEOTIDE SEQUENCE [LARGE SCALE GENOMIC DNA]</scope>
    <source>
        <strain evidence="14 15">YIM 152171</strain>
    </source>
</reference>
<dbReference type="InterPro" id="IPR004014">
    <property type="entry name" value="ATPase_P-typ_cation-transptr_N"/>
</dbReference>
<keyword evidence="8" id="KW-1278">Translocase</keyword>
<evidence type="ECO:0000256" key="11">
    <source>
        <dbReference type="SAM" id="MobiDB-lite"/>
    </source>
</evidence>
<dbReference type="SUPFAM" id="SSF81653">
    <property type="entry name" value="Calcium ATPase, transduction domain A"/>
    <property type="match status" value="1"/>
</dbReference>
<evidence type="ECO:0000256" key="1">
    <source>
        <dbReference type="ARBA" id="ARBA00004127"/>
    </source>
</evidence>
<dbReference type="PANTHER" id="PTHR43294">
    <property type="entry name" value="SODIUM/POTASSIUM-TRANSPORTING ATPASE SUBUNIT ALPHA"/>
    <property type="match status" value="1"/>
</dbReference>
<sequence>MATVHDHVRTAEHHSQAGEPWHARPAAEVLEALESGPSGLPEAATAERRARWGENRLPEPPRAGALLRLARQFHNVLIYVLIASGIITLLMGHLVDSGVILGVVVINAAIGFVQEGKAESALDGLRRMLSPAATVLRDGRRRSIAAEALVPGDVVILEPGDRVPADLRLLLARGLEVQEAVLTGESVPVPKAATPVPADAVLAERGSMAFSGTLVTRGHARGVVVATGGATEIGRIGHLIASAPRMTTPLLRRLASFGRTLTVAILVLAGLTFAFGTLVRDFAADAMFLAAVGLAVAAIPEGLPAIMTIGLAVGVQRMARRRAIIRRLPAVETLGSVTVICSDKTGTLTRNEMMVEGIATASALYEVSGAGYAPDGTITRGGAAPAEAERAGLADLARAGALCCDAALREGADGWSVEGDPMEGAILALAARLGVDMAQAQAAMPRLDVIPFDAEHRFMATLHRRPDGLGQVLVKGAPERLLELCDRQRDGLAELPLDLAWWHARQAAMAGTGQRLLAVAVRRLPPDRRQLAMEDLEEGLTLLGLLGLSDPPREEAMAAVQRCQDAGIRVKMITGDHPATALAIAGRLGLATGPGALTGRDLDLLDEAALARRAGEVDVFARTSPEHKLRLVHALQRAGQIVAMTGDGVNDAPALKSADVGIAMGRKGTEAAKEAAEMVLADDDFASIAAAVEEGRTVYNNLRKAIVFILPTNGGEALTIIGAILAGLPLPITAVQILWINMVTTVTLALALAFEPAERGIMRQRPRRPDAPLLSRFLGWRVVFVSLIMVAAVFGVFFGYERAGADMAVVRTASVNTLVLLEAVYLLNCRHLVQPVLTREGLLGNPLALGAIATVLLLQLLFTYAPPMQLMFGTAPLAAADWLVILLAALPLLFLVEIEKRVLRGRTAAAPAKA</sequence>
<keyword evidence="9 12" id="KW-1133">Transmembrane helix</keyword>
<dbReference type="Gene3D" id="3.40.50.1000">
    <property type="entry name" value="HAD superfamily/HAD-like"/>
    <property type="match status" value="1"/>
</dbReference>
<dbReference type="GO" id="GO:0016887">
    <property type="term" value="F:ATP hydrolysis activity"/>
    <property type="evidence" value="ECO:0007669"/>
    <property type="project" value="InterPro"/>
</dbReference>
<evidence type="ECO:0000256" key="6">
    <source>
        <dbReference type="ARBA" id="ARBA00022840"/>
    </source>
</evidence>
<feature type="transmembrane region" description="Helical" evidence="12">
    <location>
        <begin position="100"/>
        <end position="118"/>
    </location>
</feature>
<comment type="caution">
    <text evidence="14">The sequence shown here is derived from an EMBL/GenBank/DDBJ whole genome shotgun (WGS) entry which is preliminary data.</text>
</comment>
<evidence type="ECO:0000256" key="2">
    <source>
        <dbReference type="ARBA" id="ARBA00005675"/>
    </source>
</evidence>
<organism evidence="14 15">
    <name type="scientific">Marinimicrococcus flavescens</name>
    <dbReference type="NCBI Taxonomy" id="3031815"/>
    <lineage>
        <taxon>Bacteria</taxon>
        <taxon>Pseudomonadati</taxon>
        <taxon>Pseudomonadota</taxon>
        <taxon>Alphaproteobacteria</taxon>
        <taxon>Geminicoccales</taxon>
        <taxon>Geminicoccaceae</taxon>
        <taxon>Marinimicrococcus</taxon>
    </lineage>
</organism>
<dbReference type="GO" id="GO:0006883">
    <property type="term" value="P:intracellular sodium ion homeostasis"/>
    <property type="evidence" value="ECO:0007669"/>
    <property type="project" value="TreeGrafter"/>
</dbReference>
<keyword evidence="7" id="KW-0460">Magnesium</keyword>
<dbReference type="SFLD" id="SFLDS00003">
    <property type="entry name" value="Haloacid_Dehalogenase"/>
    <property type="match status" value="1"/>
</dbReference>
<dbReference type="GO" id="GO:0012505">
    <property type="term" value="C:endomembrane system"/>
    <property type="evidence" value="ECO:0007669"/>
    <property type="project" value="UniProtKB-SubCell"/>
</dbReference>
<evidence type="ECO:0000256" key="3">
    <source>
        <dbReference type="ARBA" id="ARBA00022553"/>
    </source>
</evidence>
<dbReference type="InterPro" id="IPR018303">
    <property type="entry name" value="ATPase_P-typ_P_site"/>
</dbReference>
<feature type="transmembrane region" description="Helical" evidence="12">
    <location>
        <begin position="76"/>
        <end position="94"/>
    </location>
</feature>
<dbReference type="AlphaFoldDB" id="A0AAP3XQ35"/>
<dbReference type="SMART" id="SM00831">
    <property type="entry name" value="Cation_ATPase_N"/>
    <property type="match status" value="1"/>
</dbReference>
<feature type="transmembrane region" description="Helical" evidence="12">
    <location>
        <begin position="847"/>
        <end position="865"/>
    </location>
</feature>
<keyword evidence="6" id="KW-0067">ATP-binding</keyword>
<feature type="domain" description="Cation-transporting P-type ATPase N-terminal" evidence="13">
    <location>
        <begin position="20"/>
        <end position="93"/>
    </location>
</feature>
<feature type="transmembrane region" description="Helical" evidence="12">
    <location>
        <begin position="705"/>
        <end position="728"/>
    </location>
</feature>
<name>A0AAP3XQ35_9PROT</name>
<dbReference type="PRINTS" id="PR00119">
    <property type="entry name" value="CATATPASE"/>
</dbReference>
<dbReference type="GO" id="GO:0005886">
    <property type="term" value="C:plasma membrane"/>
    <property type="evidence" value="ECO:0007669"/>
    <property type="project" value="TreeGrafter"/>
</dbReference>
<keyword evidence="3" id="KW-0597">Phosphoprotein</keyword>
<comment type="similarity">
    <text evidence="2">Belongs to the cation transport ATPase (P-type) (TC 3.A.3) family. Type IIA subfamily.</text>
</comment>
<dbReference type="RefSeq" id="WP_327787349.1">
    <property type="nucleotide sequence ID" value="NZ_JARGEQ010000006.1"/>
</dbReference>
<dbReference type="GO" id="GO:0005391">
    <property type="term" value="F:P-type sodium:potassium-exchanging transporter activity"/>
    <property type="evidence" value="ECO:0007669"/>
    <property type="project" value="TreeGrafter"/>
</dbReference>
<dbReference type="GO" id="GO:0030007">
    <property type="term" value="P:intracellular potassium ion homeostasis"/>
    <property type="evidence" value="ECO:0007669"/>
    <property type="project" value="TreeGrafter"/>
</dbReference>
<accession>A0AAP3XQ35</accession>
<dbReference type="FunFam" id="3.40.50.1000:FF:000001">
    <property type="entry name" value="Phospholipid-transporting ATPase IC"/>
    <property type="match status" value="1"/>
</dbReference>
<dbReference type="Gene3D" id="3.40.1110.10">
    <property type="entry name" value="Calcium-transporting ATPase, cytoplasmic domain N"/>
    <property type="match status" value="1"/>
</dbReference>
<dbReference type="Pfam" id="PF00122">
    <property type="entry name" value="E1-E2_ATPase"/>
    <property type="match status" value="1"/>
</dbReference>
<feature type="transmembrane region" description="Helical" evidence="12">
    <location>
        <begin position="287"/>
        <end position="313"/>
    </location>
</feature>
<proteinExistence type="inferred from homology"/>
<dbReference type="NCBIfam" id="TIGR01494">
    <property type="entry name" value="ATPase_P-type"/>
    <property type="match status" value="2"/>
</dbReference>
<dbReference type="Pfam" id="PF00690">
    <property type="entry name" value="Cation_ATPase_N"/>
    <property type="match status" value="1"/>
</dbReference>
<feature type="region of interest" description="Disordered" evidence="11">
    <location>
        <begin position="1"/>
        <end position="21"/>
    </location>
</feature>
<dbReference type="GO" id="GO:1902600">
    <property type="term" value="P:proton transmembrane transport"/>
    <property type="evidence" value="ECO:0007669"/>
    <property type="project" value="TreeGrafter"/>
</dbReference>
<evidence type="ECO:0000256" key="9">
    <source>
        <dbReference type="ARBA" id="ARBA00022989"/>
    </source>
</evidence>
<dbReference type="InterPro" id="IPR023298">
    <property type="entry name" value="ATPase_P-typ_TM_dom_sf"/>
</dbReference>
<evidence type="ECO:0000256" key="10">
    <source>
        <dbReference type="ARBA" id="ARBA00023136"/>
    </source>
</evidence>
<feature type="transmembrane region" description="Helical" evidence="12">
    <location>
        <begin position="877"/>
        <end position="896"/>
    </location>
</feature>
<feature type="transmembrane region" description="Helical" evidence="12">
    <location>
        <begin position="778"/>
        <end position="797"/>
    </location>
</feature>
<dbReference type="GO" id="GO:0005524">
    <property type="term" value="F:ATP binding"/>
    <property type="evidence" value="ECO:0007669"/>
    <property type="project" value="UniProtKB-KW"/>
</dbReference>
<keyword evidence="15" id="KW-1185">Reference proteome</keyword>
<dbReference type="Proteomes" id="UP001301140">
    <property type="component" value="Unassembled WGS sequence"/>
</dbReference>
<dbReference type="FunFam" id="3.40.50.1000:FF:000028">
    <property type="entry name" value="Calcium-transporting P-type ATPase, putative"/>
    <property type="match status" value="1"/>
</dbReference>
<dbReference type="Gene3D" id="2.70.150.10">
    <property type="entry name" value="Calcium-transporting ATPase, cytoplasmic transduction domain A"/>
    <property type="match status" value="1"/>
</dbReference>
<dbReference type="Gene3D" id="1.20.1110.10">
    <property type="entry name" value="Calcium-transporting ATPase, transmembrane domain"/>
    <property type="match status" value="1"/>
</dbReference>
<comment type="subcellular location">
    <subcellularLocation>
        <location evidence="1">Endomembrane system</location>
        <topology evidence="1">Multi-pass membrane protein</topology>
    </subcellularLocation>
</comment>
<dbReference type="InterPro" id="IPR036412">
    <property type="entry name" value="HAD-like_sf"/>
</dbReference>
<dbReference type="SUPFAM" id="SSF81665">
    <property type="entry name" value="Calcium ATPase, transmembrane domain M"/>
    <property type="match status" value="1"/>
</dbReference>
<dbReference type="GO" id="GO:0036376">
    <property type="term" value="P:sodium ion export across plasma membrane"/>
    <property type="evidence" value="ECO:0007669"/>
    <property type="project" value="TreeGrafter"/>
</dbReference>
<evidence type="ECO:0000256" key="8">
    <source>
        <dbReference type="ARBA" id="ARBA00022967"/>
    </source>
</evidence>
<feature type="transmembrane region" description="Helical" evidence="12">
    <location>
        <begin position="734"/>
        <end position="757"/>
    </location>
</feature>
<keyword evidence="5" id="KW-0547">Nucleotide-binding</keyword>
<dbReference type="EMBL" id="JARGEQ010000006">
    <property type="protein sequence ID" value="MDF1584941.1"/>
    <property type="molecule type" value="Genomic_DNA"/>
</dbReference>
<evidence type="ECO:0000256" key="4">
    <source>
        <dbReference type="ARBA" id="ARBA00022692"/>
    </source>
</evidence>
<dbReference type="PRINTS" id="PR00120">
    <property type="entry name" value="HATPASE"/>
</dbReference>
<evidence type="ECO:0000256" key="5">
    <source>
        <dbReference type="ARBA" id="ARBA00022741"/>
    </source>
</evidence>
<evidence type="ECO:0000313" key="15">
    <source>
        <dbReference type="Proteomes" id="UP001301140"/>
    </source>
</evidence>
<dbReference type="Pfam" id="PF00689">
    <property type="entry name" value="Cation_ATPase_C"/>
    <property type="match status" value="1"/>
</dbReference>
<dbReference type="InterPro" id="IPR023214">
    <property type="entry name" value="HAD_sf"/>
</dbReference>
<dbReference type="InterPro" id="IPR044492">
    <property type="entry name" value="P_typ_ATPase_HD_dom"/>
</dbReference>
<evidence type="ECO:0000256" key="12">
    <source>
        <dbReference type="SAM" id="Phobius"/>
    </source>
</evidence>